<reference evidence="3" key="1">
    <citation type="submission" date="2020-12" db="EMBL/GenBank/DDBJ databases">
        <title>WGS assembly of Carya illinoinensis cv. Pawnee.</title>
        <authorList>
            <person name="Platts A."/>
            <person name="Shu S."/>
            <person name="Wright S."/>
            <person name="Barry K."/>
            <person name="Edger P."/>
            <person name="Pires J.C."/>
            <person name="Schmutz J."/>
        </authorList>
    </citation>
    <scope>NUCLEOTIDE SEQUENCE</scope>
    <source>
        <tissue evidence="3">Leaf</tissue>
    </source>
</reference>
<protein>
    <recommendedName>
        <fullName evidence="2">Phosphatidic acid phosphatase type 2/haloperoxidase domain-containing protein</fullName>
    </recommendedName>
</protein>
<sequence length="260" mass="28474">MTTNWAGLGWVGLFINKTVTSHNLLPVVPFHFRIFSHITGDTNHQSPSAKVCCFSNMDPPQPGPPAAAPKSSVTLIGQLRNLDTTVSRQLHSLTQPVLPSSLLLLLELSADFRLFFPISLSLLLSPSLLRPFLPPLLLGLLLDLALIGLVKILFRRPRPPHNHTHSMKVAVSVDHFSFPSGHASRVCFVASLAHLSAAAIRQDHHEGSKAVNFVLLVVWVWAVLISVSRVLLGRHFVSDVFVGACLGVLEAVVAFRFLKF</sequence>
<evidence type="ECO:0000259" key="2">
    <source>
        <dbReference type="SMART" id="SM00014"/>
    </source>
</evidence>
<dbReference type="PANTHER" id="PTHR14969">
    <property type="entry name" value="SPHINGOSINE-1-PHOSPHATE PHOSPHOHYDROLASE"/>
    <property type="match status" value="1"/>
</dbReference>
<dbReference type="AlphaFoldDB" id="A0A8T1NZA3"/>
<organism evidence="3 4">
    <name type="scientific">Carya illinoinensis</name>
    <name type="common">Pecan</name>
    <dbReference type="NCBI Taxonomy" id="32201"/>
    <lineage>
        <taxon>Eukaryota</taxon>
        <taxon>Viridiplantae</taxon>
        <taxon>Streptophyta</taxon>
        <taxon>Embryophyta</taxon>
        <taxon>Tracheophyta</taxon>
        <taxon>Spermatophyta</taxon>
        <taxon>Magnoliopsida</taxon>
        <taxon>eudicotyledons</taxon>
        <taxon>Gunneridae</taxon>
        <taxon>Pentapetalae</taxon>
        <taxon>rosids</taxon>
        <taxon>fabids</taxon>
        <taxon>Fagales</taxon>
        <taxon>Juglandaceae</taxon>
        <taxon>Carya</taxon>
    </lineage>
</organism>
<keyword evidence="1" id="KW-0472">Membrane</keyword>
<keyword evidence="4" id="KW-1185">Reference proteome</keyword>
<accession>A0A8T1NZA3</accession>
<dbReference type="Pfam" id="PF01569">
    <property type="entry name" value="PAP2"/>
    <property type="match status" value="1"/>
</dbReference>
<comment type="caution">
    <text evidence="3">The sequence shown here is derived from an EMBL/GenBank/DDBJ whole genome shotgun (WGS) entry which is preliminary data.</text>
</comment>
<keyword evidence="1" id="KW-1133">Transmembrane helix</keyword>
<name>A0A8T1NZA3_CARIL</name>
<dbReference type="EMBL" id="CM031820">
    <property type="protein sequence ID" value="KAG6634283.1"/>
    <property type="molecule type" value="Genomic_DNA"/>
</dbReference>
<dbReference type="GO" id="GO:0042392">
    <property type="term" value="F:sphingosine-1-phosphate phosphatase activity"/>
    <property type="evidence" value="ECO:0007669"/>
    <property type="project" value="TreeGrafter"/>
</dbReference>
<feature type="transmembrane region" description="Helical" evidence="1">
    <location>
        <begin position="210"/>
        <end position="228"/>
    </location>
</feature>
<evidence type="ECO:0000313" key="4">
    <source>
        <dbReference type="Proteomes" id="UP000811609"/>
    </source>
</evidence>
<feature type="transmembrane region" description="Helical" evidence="1">
    <location>
        <begin position="240"/>
        <end position="258"/>
    </location>
</feature>
<dbReference type="PANTHER" id="PTHR14969:SF13">
    <property type="entry name" value="AT30094P"/>
    <property type="match status" value="1"/>
</dbReference>
<dbReference type="SMART" id="SM00014">
    <property type="entry name" value="acidPPc"/>
    <property type="match status" value="1"/>
</dbReference>
<evidence type="ECO:0000256" key="1">
    <source>
        <dbReference type="SAM" id="Phobius"/>
    </source>
</evidence>
<gene>
    <name evidence="3" type="ORF">CIPAW_12G107900</name>
</gene>
<dbReference type="Proteomes" id="UP000811609">
    <property type="component" value="Chromosome 12"/>
</dbReference>
<dbReference type="InterPro" id="IPR000326">
    <property type="entry name" value="PAP2/HPO"/>
</dbReference>
<evidence type="ECO:0000313" key="3">
    <source>
        <dbReference type="EMBL" id="KAG6634283.1"/>
    </source>
</evidence>
<proteinExistence type="predicted"/>
<keyword evidence="1" id="KW-0812">Transmembrane</keyword>
<feature type="domain" description="Phosphatidic acid phosphatase type 2/haloperoxidase" evidence="2">
    <location>
        <begin position="133"/>
        <end position="255"/>
    </location>
</feature>
<feature type="transmembrane region" description="Helical" evidence="1">
    <location>
        <begin position="136"/>
        <end position="154"/>
    </location>
</feature>